<dbReference type="PANTHER" id="PTHR43229:SF2">
    <property type="entry name" value="NODULATION PROTEIN J"/>
    <property type="match status" value="1"/>
</dbReference>
<dbReference type="Proteomes" id="UP000282674">
    <property type="component" value="Unassembled WGS sequence"/>
</dbReference>
<feature type="transmembrane region" description="Helical" evidence="6">
    <location>
        <begin position="152"/>
        <end position="179"/>
    </location>
</feature>
<feature type="domain" description="ABC transmembrane type-2" evidence="7">
    <location>
        <begin position="41"/>
        <end position="282"/>
    </location>
</feature>
<proteinExistence type="inferred from homology"/>
<keyword evidence="3 6" id="KW-1133">Transmembrane helix</keyword>
<evidence type="ECO:0000313" key="8">
    <source>
        <dbReference type="EMBL" id="RMI41719.1"/>
    </source>
</evidence>
<dbReference type="GO" id="GO:0046677">
    <property type="term" value="P:response to antibiotic"/>
    <property type="evidence" value="ECO:0007669"/>
    <property type="project" value="UniProtKB-KW"/>
</dbReference>
<feature type="transmembrane region" description="Helical" evidence="6">
    <location>
        <begin position="73"/>
        <end position="99"/>
    </location>
</feature>
<dbReference type="GO" id="GO:0043190">
    <property type="term" value="C:ATP-binding cassette (ABC) transporter complex"/>
    <property type="evidence" value="ECO:0007669"/>
    <property type="project" value="InterPro"/>
</dbReference>
<keyword evidence="5" id="KW-0046">Antibiotic resistance</keyword>
<dbReference type="OrthoDB" id="9255971at2"/>
<name>A0A3M2LW75_9ACTN</name>
<evidence type="ECO:0000256" key="1">
    <source>
        <dbReference type="ARBA" id="ARBA00004141"/>
    </source>
</evidence>
<dbReference type="InterPro" id="IPR047817">
    <property type="entry name" value="ABC2_TM_bact-type"/>
</dbReference>
<feature type="transmembrane region" description="Helical" evidence="6">
    <location>
        <begin position="120"/>
        <end position="146"/>
    </location>
</feature>
<protein>
    <recommendedName>
        <fullName evidence="6">Transport permease protein</fullName>
    </recommendedName>
</protein>
<accession>A0A3M2LW75</accession>
<dbReference type="InterPro" id="IPR013525">
    <property type="entry name" value="ABC2_TM"/>
</dbReference>
<dbReference type="PIRSF" id="PIRSF006648">
    <property type="entry name" value="DrrB"/>
    <property type="match status" value="1"/>
</dbReference>
<evidence type="ECO:0000313" key="9">
    <source>
        <dbReference type="Proteomes" id="UP000282674"/>
    </source>
</evidence>
<sequence>MPRPDGSSLGTPARTRRLAAEVRAVRMVWRRDLLLYRRDGFAALLSMVQPLLFLFILGIGLSGLMPGIGRGDYQLFVFSGALVTAALGPAVAVGASLLWEKQAGFLREMLAGPVRRESLLLGKCLGGATIATVQGTLLLAAGPLIGVPARPLLIVMLAAQLGLASLAMTAVGVLAATFVRRPPTYGTAMSVLMAPLTFLSGAMFPLAGLPGWLRTLALADPLTYAVDALRRTVASQLPSAPPNLFRPLTIGAWHPPIVAEWALLAVLGLVPLIWSARRFSRTD</sequence>
<comment type="similarity">
    <text evidence="6">Belongs to the ABC-2 integral membrane protein family.</text>
</comment>
<keyword evidence="6" id="KW-0813">Transport</keyword>
<evidence type="ECO:0000256" key="3">
    <source>
        <dbReference type="ARBA" id="ARBA00022989"/>
    </source>
</evidence>
<dbReference type="Pfam" id="PF01061">
    <property type="entry name" value="ABC2_membrane"/>
    <property type="match status" value="1"/>
</dbReference>
<keyword evidence="2 6" id="KW-0812">Transmembrane</keyword>
<dbReference type="EMBL" id="RFFG01000040">
    <property type="protein sequence ID" value="RMI41719.1"/>
    <property type="molecule type" value="Genomic_DNA"/>
</dbReference>
<feature type="transmembrane region" description="Helical" evidence="6">
    <location>
        <begin position="253"/>
        <end position="274"/>
    </location>
</feature>
<keyword evidence="4 6" id="KW-0472">Membrane</keyword>
<dbReference type="InterPro" id="IPR051784">
    <property type="entry name" value="Nod_factor_ABC_transporter"/>
</dbReference>
<keyword evidence="9" id="KW-1185">Reference proteome</keyword>
<comment type="caution">
    <text evidence="8">The sequence shown here is derived from an EMBL/GenBank/DDBJ whole genome shotgun (WGS) entry which is preliminary data.</text>
</comment>
<organism evidence="8 9">
    <name type="scientific">Actinomadura harenae</name>
    <dbReference type="NCBI Taxonomy" id="2483351"/>
    <lineage>
        <taxon>Bacteria</taxon>
        <taxon>Bacillati</taxon>
        <taxon>Actinomycetota</taxon>
        <taxon>Actinomycetes</taxon>
        <taxon>Streptosporangiales</taxon>
        <taxon>Thermomonosporaceae</taxon>
        <taxon>Actinomadura</taxon>
    </lineage>
</organism>
<evidence type="ECO:0000256" key="2">
    <source>
        <dbReference type="ARBA" id="ARBA00022692"/>
    </source>
</evidence>
<dbReference type="PANTHER" id="PTHR43229">
    <property type="entry name" value="NODULATION PROTEIN J"/>
    <property type="match status" value="1"/>
</dbReference>
<evidence type="ECO:0000256" key="4">
    <source>
        <dbReference type="ARBA" id="ARBA00023136"/>
    </source>
</evidence>
<dbReference type="GO" id="GO:0140359">
    <property type="term" value="F:ABC-type transporter activity"/>
    <property type="evidence" value="ECO:0007669"/>
    <property type="project" value="InterPro"/>
</dbReference>
<evidence type="ECO:0000259" key="7">
    <source>
        <dbReference type="PROSITE" id="PS51012"/>
    </source>
</evidence>
<feature type="transmembrane region" description="Helical" evidence="6">
    <location>
        <begin position="191"/>
        <end position="213"/>
    </location>
</feature>
<keyword evidence="6" id="KW-1003">Cell membrane</keyword>
<dbReference type="AlphaFoldDB" id="A0A3M2LW75"/>
<evidence type="ECO:0000256" key="5">
    <source>
        <dbReference type="ARBA" id="ARBA00023251"/>
    </source>
</evidence>
<dbReference type="InterPro" id="IPR000412">
    <property type="entry name" value="ABC_2_transport"/>
</dbReference>
<gene>
    <name evidence="8" type="ORF">EBO15_22090</name>
</gene>
<dbReference type="PRINTS" id="PR00164">
    <property type="entry name" value="ABC2TRNSPORT"/>
</dbReference>
<reference evidence="8 9" key="1">
    <citation type="submission" date="2018-10" db="EMBL/GenBank/DDBJ databases">
        <title>Isolation from soil.</title>
        <authorList>
            <person name="Hu J."/>
        </authorList>
    </citation>
    <scope>NUCLEOTIDE SEQUENCE [LARGE SCALE GENOMIC DNA]</scope>
    <source>
        <strain evidence="8 9">NEAU-Ht49</strain>
    </source>
</reference>
<feature type="transmembrane region" description="Helical" evidence="6">
    <location>
        <begin position="40"/>
        <end position="61"/>
    </location>
</feature>
<evidence type="ECO:0000256" key="6">
    <source>
        <dbReference type="RuleBase" id="RU361157"/>
    </source>
</evidence>
<comment type="subcellular location">
    <subcellularLocation>
        <location evidence="6">Cell membrane</location>
        <topology evidence="6">Multi-pass membrane protein</topology>
    </subcellularLocation>
    <subcellularLocation>
        <location evidence="1">Membrane</location>
        <topology evidence="1">Multi-pass membrane protein</topology>
    </subcellularLocation>
</comment>
<dbReference type="PROSITE" id="PS51012">
    <property type="entry name" value="ABC_TM2"/>
    <property type="match status" value="1"/>
</dbReference>